<dbReference type="AlphaFoldDB" id="A0A1V9EYN1"/>
<feature type="domain" description="HTH araC/xylS-type" evidence="4">
    <location>
        <begin position="194"/>
        <end position="292"/>
    </location>
</feature>
<dbReference type="Pfam" id="PF02311">
    <property type="entry name" value="AraC_binding"/>
    <property type="match status" value="1"/>
</dbReference>
<comment type="caution">
    <text evidence="5">The sequence shown here is derived from an EMBL/GenBank/DDBJ whole genome shotgun (WGS) entry which is preliminary data.</text>
</comment>
<dbReference type="RefSeq" id="WP_081198482.1">
    <property type="nucleotide sequence ID" value="NZ_FOCZ01000014.1"/>
</dbReference>
<dbReference type="InterPro" id="IPR003313">
    <property type="entry name" value="AraC-bd"/>
</dbReference>
<evidence type="ECO:0000313" key="5">
    <source>
        <dbReference type="EMBL" id="OQP51263.1"/>
    </source>
</evidence>
<evidence type="ECO:0000256" key="2">
    <source>
        <dbReference type="ARBA" id="ARBA00023125"/>
    </source>
</evidence>
<dbReference type="InterPro" id="IPR037923">
    <property type="entry name" value="HTH-like"/>
</dbReference>
<dbReference type="Gene3D" id="1.10.10.60">
    <property type="entry name" value="Homeodomain-like"/>
    <property type="match status" value="1"/>
</dbReference>
<organism evidence="5 6">
    <name type="scientific">Niastella yeongjuensis</name>
    <dbReference type="NCBI Taxonomy" id="354355"/>
    <lineage>
        <taxon>Bacteria</taxon>
        <taxon>Pseudomonadati</taxon>
        <taxon>Bacteroidota</taxon>
        <taxon>Chitinophagia</taxon>
        <taxon>Chitinophagales</taxon>
        <taxon>Chitinophagaceae</taxon>
        <taxon>Niastella</taxon>
    </lineage>
</organism>
<evidence type="ECO:0000313" key="6">
    <source>
        <dbReference type="Proteomes" id="UP000192610"/>
    </source>
</evidence>
<dbReference type="GO" id="GO:0003700">
    <property type="term" value="F:DNA-binding transcription factor activity"/>
    <property type="evidence" value="ECO:0007669"/>
    <property type="project" value="InterPro"/>
</dbReference>
<dbReference type="EMBL" id="LVXG01000011">
    <property type="protein sequence ID" value="OQP51263.1"/>
    <property type="molecule type" value="Genomic_DNA"/>
</dbReference>
<dbReference type="OrthoDB" id="2585681at2"/>
<dbReference type="InterPro" id="IPR009057">
    <property type="entry name" value="Homeodomain-like_sf"/>
</dbReference>
<dbReference type="Pfam" id="PF12833">
    <property type="entry name" value="HTH_18"/>
    <property type="match status" value="1"/>
</dbReference>
<keyword evidence="3" id="KW-0804">Transcription</keyword>
<dbReference type="PANTHER" id="PTHR43280">
    <property type="entry name" value="ARAC-FAMILY TRANSCRIPTIONAL REGULATOR"/>
    <property type="match status" value="1"/>
</dbReference>
<dbReference type="InterPro" id="IPR018060">
    <property type="entry name" value="HTH_AraC"/>
</dbReference>
<accession>A0A1V9EYN1</accession>
<protein>
    <recommendedName>
        <fullName evidence="4">HTH araC/xylS-type domain-containing protein</fullName>
    </recommendedName>
</protein>
<dbReference type="SUPFAM" id="SSF46689">
    <property type="entry name" value="Homeodomain-like"/>
    <property type="match status" value="1"/>
</dbReference>
<keyword evidence="2" id="KW-0238">DNA-binding</keyword>
<dbReference type="PROSITE" id="PS01124">
    <property type="entry name" value="HTH_ARAC_FAMILY_2"/>
    <property type="match status" value="1"/>
</dbReference>
<gene>
    <name evidence="5" type="ORF">A4H97_27165</name>
</gene>
<evidence type="ECO:0000259" key="4">
    <source>
        <dbReference type="PROSITE" id="PS01124"/>
    </source>
</evidence>
<keyword evidence="6" id="KW-1185">Reference proteome</keyword>
<reference evidence="6" key="1">
    <citation type="submission" date="2016-04" db="EMBL/GenBank/DDBJ databases">
        <authorList>
            <person name="Chen L."/>
            <person name="Zhuang W."/>
            <person name="Wang G."/>
        </authorList>
    </citation>
    <scope>NUCLEOTIDE SEQUENCE [LARGE SCALE GENOMIC DNA]</scope>
    <source>
        <strain evidence="6">17621</strain>
    </source>
</reference>
<name>A0A1V9EYN1_9BACT</name>
<dbReference type="STRING" id="354355.SAMN05660816_05720"/>
<evidence type="ECO:0000256" key="1">
    <source>
        <dbReference type="ARBA" id="ARBA00023015"/>
    </source>
</evidence>
<keyword evidence="1" id="KW-0805">Transcription regulation</keyword>
<proteinExistence type="predicted"/>
<dbReference type="SMART" id="SM00342">
    <property type="entry name" value="HTH_ARAC"/>
    <property type="match status" value="1"/>
</dbReference>
<dbReference type="Proteomes" id="UP000192610">
    <property type="component" value="Unassembled WGS sequence"/>
</dbReference>
<dbReference type="PANTHER" id="PTHR43280:SF32">
    <property type="entry name" value="TRANSCRIPTIONAL REGULATORY PROTEIN"/>
    <property type="match status" value="1"/>
</dbReference>
<dbReference type="GO" id="GO:0043565">
    <property type="term" value="F:sequence-specific DNA binding"/>
    <property type="evidence" value="ECO:0007669"/>
    <property type="project" value="InterPro"/>
</dbReference>
<evidence type="ECO:0000256" key="3">
    <source>
        <dbReference type="ARBA" id="ARBA00023163"/>
    </source>
</evidence>
<dbReference type="SUPFAM" id="SSF51215">
    <property type="entry name" value="Regulatory protein AraC"/>
    <property type="match status" value="1"/>
</dbReference>
<sequence length="298" mass="34403">MKNNQALIPIYDMAACIPGTNFIIKKTEGNSVPSYMAIPHRHADYKISFLQEGEVTHYTDFEKFTIKAPALLMLAPDQVHQQTGNSYYKMMHISFNKEFLLTETQGVLACWECMFSQVVLPVMNVEQMQEISVYIDLMYQEFKDDKPQKGLILKNLLNAFIICAGRLVNCKNETTEVAPAPVVTMDYSQNRIVRQFKSLIDENFVNATQVTQYADMLYVTPGHLNDLIKTVTGKTAKQIIDERRILEAKRLLFWGEHSVKEIAGRLNFEDDAYFNRFFKKHTGNTPALFQRTIREKYN</sequence>